<comment type="caution">
    <text evidence="2">The sequence shown here is derived from an EMBL/GenBank/DDBJ whole genome shotgun (WGS) entry which is preliminary data.</text>
</comment>
<gene>
    <name evidence="2" type="ORF">FMM08_11675</name>
</gene>
<dbReference type="RefSeq" id="WP_147926520.1">
    <property type="nucleotide sequence ID" value="NZ_VKAC01000006.1"/>
</dbReference>
<keyword evidence="3" id="KW-1185">Reference proteome</keyword>
<evidence type="ECO:0000313" key="2">
    <source>
        <dbReference type="EMBL" id="TXR56088.1"/>
    </source>
</evidence>
<dbReference type="EMBL" id="VKAC01000006">
    <property type="protein sequence ID" value="TXR56088.1"/>
    <property type="molecule type" value="Genomic_DNA"/>
</dbReference>
<dbReference type="Proteomes" id="UP000321234">
    <property type="component" value="Unassembled WGS sequence"/>
</dbReference>
<feature type="region of interest" description="Disordered" evidence="1">
    <location>
        <begin position="1"/>
        <end position="63"/>
    </location>
</feature>
<evidence type="ECO:0000313" key="3">
    <source>
        <dbReference type="Proteomes" id="UP000321234"/>
    </source>
</evidence>
<protein>
    <submittedName>
        <fullName evidence="2">Uncharacterized protein</fullName>
    </submittedName>
</protein>
<feature type="compositionally biased region" description="Acidic residues" evidence="1">
    <location>
        <begin position="41"/>
        <end position="53"/>
    </location>
</feature>
<feature type="compositionally biased region" description="Low complexity" evidence="1">
    <location>
        <begin position="1"/>
        <end position="18"/>
    </location>
</feature>
<sequence>MSEQSADQQPDPDADPANLPSPPDTSGTPPKDVSDTASVQDDPEDRDDPDADPDNLGSSRRHV</sequence>
<name>A0A5C8ZG07_9ACTN</name>
<dbReference type="AlphaFoldDB" id="A0A5C8ZG07"/>
<organism evidence="2 3">
    <name type="scientific">Quadrisphaera setariae</name>
    <dbReference type="NCBI Taxonomy" id="2593304"/>
    <lineage>
        <taxon>Bacteria</taxon>
        <taxon>Bacillati</taxon>
        <taxon>Actinomycetota</taxon>
        <taxon>Actinomycetes</taxon>
        <taxon>Kineosporiales</taxon>
        <taxon>Kineosporiaceae</taxon>
        <taxon>Quadrisphaera</taxon>
    </lineage>
</organism>
<accession>A0A5C8ZG07</accession>
<evidence type="ECO:0000256" key="1">
    <source>
        <dbReference type="SAM" id="MobiDB-lite"/>
    </source>
</evidence>
<reference evidence="2 3" key="1">
    <citation type="submission" date="2019-07" db="EMBL/GenBank/DDBJ databases">
        <title>Quadrisphaera sp. strain DD2A genome sequencing and assembly.</title>
        <authorList>
            <person name="Kim I."/>
        </authorList>
    </citation>
    <scope>NUCLEOTIDE SEQUENCE [LARGE SCALE GENOMIC DNA]</scope>
    <source>
        <strain evidence="2 3">DD2A</strain>
    </source>
</reference>
<proteinExistence type="predicted"/>